<dbReference type="OrthoDB" id="4067115at2759"/>
<evidence type="ECO:0000313" key="3">
    <source>
        <dbReference type="Proteomes" id="UP000094336"/>
    </source>
</evidence>
<dbReference type="Proteomes" id="UP000094336">
    <property type="component" value="Unassembled WGS sequence"/>
</dbReference>
<proteinExistence type="predicted"/>
<dbReference type="EMBL" id="KV454430">
    <property type="protein sequence ID" value="ODQ80389.1"/>
    <property type="molecule type" value="Genomic_DNA"/>
</dbReference>
<evidence type="ECO:0000256" key="1">
    <source>
        <dbReference type="SAM" id="Phobius"/>
    </source>
</evidence>
<gene>
    <name evidence="2" type="ORF">BABINDRAFT_161336</name>
</gene>
<keyword evidence="3" id="KW-1185">Reference proteome</keyword>
<keyword evidence="1" id="KW-0472">Membrane</keyword>
<dbReference type="GeneID" id="30146604"/>
<keyword evidence="1" id="KW-1133">Transmembrane helix</keyword>
<evidence type="ECO:0000313" key="2">
    <source>
        <dbReference type="EMBL" id="ODQ80389.1"/>
    </source>
</evidence>
<name>A0A1E3QRR9_9ASCO</name>
<feature type="transmembrane region" description="Helical" evidence="1">
    <location>
        <begin position="89"/>
        <end position="110"/>
    </location>
</feature>
<reference evidence="3" key="1">
    <citation type="submission" date="2016-05" db="EMBL/GenBank/DDBJ databases">
        <title>Comparative genomics of biotechnologically important yeasts.</title>
        <authorList>
            <consortium name="DOE Joint Genome Institute"/>
            <person name="Riley R."/>
            <person name="Haridas S."/>
            <person name="Wolfe K.H."/>
            <person name="Lopes M.R."/>
            <person name="Hittinger C.T."/>
            <person name="Goker M."/>
            <person name="Salamov A."/>
            <person name="Wisecaver J."/>
            <person name="Long T.M."/>
            <person name="Aerts A.L."/>
            <person name="Barry K."/>
            <person name="Choi C."/>
            <person name="Clum A."/>
            <person name="Coughlan A.Y."/>
            <person name="Deshpande S."/>
            <person name="Douglass A.P."/>
            <person name="Hanson S.J."/>
            <person name="Klenk H.-P."/>
            <person name="Labutti K."/>
            <person name="Lapidus A."/>
            <person name="Lindquist E."/>
            <person name="Lipzen A."/>
            <person name="Meier-Kolthoff J.P."/>
            <person name="Ohm R.A."/>
            <person name="Otillar R.P."/>
            <person name="Pangilinan J."/>
            <person name="Peng Y."/>
            <person name="Rokas A."/>
            <person name="Rosa C.A."/>
            <person name="Scheuner C."/>
            <person name="Sibirny A.A."/>
            <person name="Slot J.C."/>
            <person name="Stielow J.B."/>
            <person name="Sun H."/>
            <person name="Kurtzman C.P."/>
            <person name="Blackwell M."/>
            <person name="Grigoriev I.V."/>
            <person name="Jeffries T.W."/>
        </authorList>
    </citation>
    <scope>NUCLEOTIDE SEQUENCE [LARGE SCALE GENOMIC DNA]</scope>
    <source>
        <strain evidence="3">NRRL Y-12698</strain>
    </source>
</reference>
<protein>
    <submittedName>
        <fullName evidence="2">Uncharacterized protein</fullName>
    </submittedName>
</protein>
<dbReference type="AlphaFoldDB" id="A0A1E3QRR9"/>
<dbReference type="RefSeq" id="XP_018985717.1">
    <property type="nucleotide sequence ID" value="XM_019128751.1"/>
</dbReference>
<keyword evidence="1" id="KW-0812">Transmembrane</keyword>
<accession>A0A1E3QRR9</accession>
<organism evidence="2 3">
    <name type="scientific">Babjeviella inositovora NRRL Y-12698</name>
    <dbReference type="NCBI Taxonomy" id="984486"/>
    <lineage>
        <taxon>Eukaryota</taxon>
        <taxon>Fungi</taxon>
        <taxon>Dikarya</taxon>
        <taxon>Ascomycota</taxon>
        <taxon>Saccharomycotina</taxon>
        <taxon>Pichiomycetes</taxon>
        <taxon>Serinales incertae sedis</taxon>
        <taxon>Babjeviella</taxon>
    </lineage>
</organism>
<sequence length="212" mass="23777">MVALPYDPVLLREHAYQNTGEIDLVIPEASFVRGFQSTLYRGLGLFTYEFPVVVQTDSQLNEESMVFQSEFNRVTKEFKSHYPDAGSGGISTVYLVGALLIFAGLGLMLLRTFTRSTTKNILPIARKSITTIPSEKKSWESTFYDLDVECQLPSLYSPSVFSHSESSSINEAEEDDYLTSIKVTVLPTVPSKQSPFIQASWNHREDLLAVVF</sequence>